<dbReference type="Proteomes" id="UP000675653">
    <property type="component" value="Unassembled WGS sequence"/>
</dbReference>
<dbReference type="Pfam" id="PF00486">
    <property type="entry name" value="Trans_reg_C"/>
    <property type="match status" value="1"/>
</dbReference>
<keyword evidence="3" id="KW-0472">Membrane</keyword>
<dbReference type="Gene3D" id="1.10.10.10">
    <property type="entry name" value="Winged helix-like DNA-binding domain superfamily/Winged helix DNA-binding domain"/>
    <property type="match status" value="1"/>
</dbReference>
<dbReference type="RefSeq" id="WP_212514583.1">
    <property type="nucleotide sequence ID" value="NZ_CAWQDX010000090.1"/>
</dbReference>
<keyword evidence="1 2" id="KW-0238">DNA-binding</keyword>
<keyword evidence="3" id="KW-0812">Transmembrane</keyword>
<evidence type="ECO:0000256" key="3">
    <source>
        <dbReference type="SAM" id="Phobius"/>
    </source>
</evidence>
<dbReference type="InterPro" id="IPR001867">
    <property type="entry name" value="OmpR/PhoB-type_DNA-bd"/>
</dbReference>
<evidence type="ECO:0000256" key="2">
    <source>
        <dbReference type="PROSITE-ProRule" id="PRU01091"/>
    </source>
</evidence>
<keyword evidence="6" id="KW-1185">Reference proteome</keyword>
<feature type="DNA-binding region" description="OmpR/PhoB-type" evidence="2">
    <location>
        <begin position="2"/>
        <end position="105"/>
    </location>
</feature>
<name>A0ABS5GVJ0_9GAMM</name>
<dbReference type="PROSITE" id="PS51755">
    <property type="entry name" value="OMPR_PHOB"/>
    <property type="match status" value="1"/>
</dbReference>
<gene>
    <name evidence="5" type="ORF">KAT72_19080</name>
</gene>
<proteinExistence type="predicted"/>
<evidence type="ECO:0000313" key="6">
    <source>
        <dbReference type="Proteomes" id="UP000675653"/>
    </source>
</evidence>
<evidence type="ECO:0000256" key="1">
    <source>
        <dbReference type="ARBA" id="ARBA00023125"/>
    </source>
</evidence>
<dbReference type="SMART" id="SM00862">
    <property type="entry name" value="Trans_reg_C"/>
    <property type="match status" value="1"/>
</dbReference>
<sequence>MIKCYNINDSVLFYPESGDISSSLTGNTIKINMPTAQLFEAFITRMGVAVSQEELYAIVWGENSVNVTPNTLYQNVSLLRKALQDSGIPSESLKTIRGKGFIFTVASVVENYVENNDNTPDKTEPAKERKPVIYHLILLSSLVVILFGILFYDYSSTPWRVTHYPKDFVFISKINGCSIFNSTENKSIENNLRVNSLIRTLPLECENYPYVYISYSDRHPTTSIISCRNDINYTEQNDCKTEIFINHGELDETQP</sequence>
<comment type="caution">
    <text evidence="5">The sequence shown here is derived from an EMBL/GenBank/DDBJ whole genome shotgun (WGS) entry which is preliminary data.</text>
</comment>
<organism evidence="5 6">
    <name type="scientific">Aeromonas popoffii</name>
    <dbReference type="NCBI Taxonomy" id="70856"/>
    <lineage>
        <taxon>Bacteria</taxon>
        <taxon>Pseudomonadati</taxon>
        <taxon>Pseudomonadota</taxon>
        <taxon>Gammaproteobacteria</taxon>
        <taxon>Aeromonadales</taxon>
        <taxon>Aeromonadaceae</taxon>
        <taxon>Aeromonas</taxon>
    </lineage>
</organism>
<dbReference type="InterPro" id="IPR016032">
    <property type="entry name" value="Sig_transdc_resp-reg_C-effctor"/>
</dbReference>
<dbReference type="InterPro" id="IPR036388">
    <property type="entry name" value="WH-like_DNA-bd_sf"/>
</dbReference>
<feature type="domain" description="OmpR/PhoB-type" evidence="4">
    <location>
        <begin position="2"/>
        <end position="105"/>
    </location>
</feature>
<dbReference type="EMBL" id="JAGRZL010000064">
    <property type="protein sequence ID" value="MBR7631063.1"/>
    <property type="molecule type" value="Genomic_DNA"/>
</dbReference>
<reference evidence="5 6" key="1">
    <citation type="submission" date="2021-04" db="EMBL/GenBank/DDBJ databases">
        <title>Draft Genome of Aeromonas popoffii ID682, isolated from a natural water source in Idaho.</title>
        <authorList>
            <person name="Testerman T."/>
            <person name="Graf J."/>
        </authorList>
    </citation>
    <scope>NUCLEOTIDE SEQUENCE [LARGE SCALE GENOMIC DNA]</scope>
    <source>
        <strain evidence="5 6">ID682</strain>
    </source>
</reference>
<protein>
    <submittedName>
        <fullName evidence="5">Winged helix-turn-helix domain-containing protein</fullName>
    </submittedName>
</protein>
<dbReference type="CDD" id="cd00383">
    <property type="entry name" value="trans_reg_C"/>
    <property type="match status" value="1"/>
</dbReference>
<evidence type="ECO:0000259" key="4">
    <source>
        <dbReference type="PROSITE" id="PS51755"/>
    </source>
</evidence>
<evidence type="ECO:0000313" key="5">
    <source>
        <dbReference type="EMBL" id="MBR7631063.1"/>
    </source>
</evidence>
<dbReference type="SUPFAM" id="SSF46894">
    <property type="entry name" value="C-terminal effector domain of the bipartite response regulators"/>
    <property type="match status" value="1"/>
</dbReference>
<accession>A0ABS5GVJ0</accession>
<feature type="transmembrane region" description="Helical" evidence="3">
    <location>
        <begin position="132"/>
        <end position="152"/>
    </location>
</feature>
<keyword evidence="3" id="KW-1133">Transmembrane helix</keyword>